<feature type="region of interest" description="Disordered" evidence="1">
    <location>
        <begin position="177"/>
        <end position="197"/>
    </location>
</feature>
<evidence type="ECO:0000313" key="2">
    <source>
        <dbReference type="EMBL" id="QOR60248.1"/>
    </source>
</evidence>
<reference evidence="2" key="1">
    <citation type="submission" date="2019-02" db="EMBL/GenBank/DDBJ databases">
        <authorList>
            <person name="Bachy C."/>
            <person name="Yung C.-M."/>
            <person name="Roux S."/>
            <person name="Sullivan M.B."/>
            <person name="Worden A.Z."/>
        </authorList>
    </citation>
    <scope>NUCLEOTIDE SEQUENCE</scope>
    <source>
        <strain evidence="2">BII-V1</strain>
    </source>
</reference>
<organism evidence="2">
    <name type="scientific">Bathycoccus sp. RCC716 virus 1</name>
    <dbReference type="NCBI Taxonomy" id="2530038"/>
    <lineage>
        <taxon>Viruses</taxon>
        <taxon>Varidnaviria</taxon>
        <taxon>Bamfordvirae</taxon>
        <taxon>Nucleocytoviricota</taxon>
        <taxon>Megaviricetes</taxon>
        <taxon>Algavirales</taxon>
        <taxon>Phycodnaviridae</taxon>
        <taxon>Prasinovirus</taxon>
    </lineage>
</organism>
<feature type="compositionally biased region" description="Acidic residues" evidence="1">
    <location>
        <begin position="187"/>
        <end position="197"/>
    </location>
</feature>
<accession>A0A7S6NY40</accession>
<evidence type="ECO:0000256" key="1">
    <source>
        <dbReference type="SAM" id="MobiDB-lite"/>
    </source>
</evidence>
<sequence>MSLTYELLKNCTTIVELFDVNELFSHLVDEKCKVYGLRADFGYPEHLIPKNTYKYIAYIGISNRILETSYGQAQFIEFYYEPNNVGVLEHFFDMYLESEKKILQECEYKQGEEFTVELFPRKITKKNLAFWKRYLDNEYDVNDRISLRDFLDDYELTYQINDEMLYDALPENIDDLDNESEYKSESESESELVECEI</sequence>
<name>A0A7S6NY40_9PHYC</name>
<dbReference type="EMBL" id="MK522034">
    <property type="protein sequence ID" value="QOR60248.1"/>
    <property type="molecule type" value="Genomic_DNA"/>
</dbReference>
<protein>
    <submittedName>
        <fullName evidence="2">Uncharacterized protein</fullName>
    </submittedName>
</protein>
<proteinExistence type="predicted"/>